<proteinExistence type="predicted"/>
<keyword evidence="5" id="KW-1185">Reference proteome</keyword>
<reference evidence="5" key="1">
    <citation type="submission" date="2017-01" db="EMBL/GenBank/DDBJ databases">
        <authorList>
            <person name="Wang Y."/>
            <person name="White M."/>
            <person name="Kvist S."/>
            <person name="Moncalvo J.-M."/>
        </authorList>
    </citation>
    <scope>NUCLEOTIDE SEQUENCE [LARGE SCALE GENOMIC DNA]</scope>
    <source>
        <strain evidence="5">COL-18-3</strain>
    </source>
</reference>
<accession>A0A1R1PGT9</accession>
<dbReference type="EMBL" id="LSSK01000095">
    <property type="protein sequence ID" value="OMH85310.1"/>
    <property type="molecule type" value="Genomic_DNA"/>
</dbReference>
<dbReference type="PRINTS" id="PR00753">
    <property type="entry name" value="ACCSYNTHASE"/>
</dbReference>
<gene>
    <name evidence="4" type="ORF">AX774_g1156</name>
    <name evidence="3" type="ORF">AX774_g6381</name>
</gene>
<dbReference type="InterPro" id="IPR004839">
    <property type="entry name" value="Aminotransferase_I/II_large"/>
</dbReference>
<dbReference type="OrthoDB" id="7042322at2759"/>
<dbReference type="GO" id="GO:0030170">
    <property type="term" value="F:pyridoxal phosphate binding"/>
    <property type="evidence" value="ECO:0007669"/>
    <property type="project" value="InterPro"/>
</dbReference>
<dbReference type="SUPFAM" id="SSF53383">
    <property type="entry name" value="PLP-dependent transferases"/>
    <property type="match status" value="1"/>
</dbReference>
<evidence type="ECO:0000313" key="3">
    <source>
        <dbReference type="EMBL" id="OMH80190.1"/>
    </source>
</evidence>
<evidence type="ECO:0000256" key="1">
    <source>
        <dbReference type="ARBA" id="ARBA00022898"/>
    </source>
</evidence>
<dbReference type="Pfam" id="PF00155">
    <property type="entry name" value="Aminotran_1_2"/>
    <property type="match status" value="1"/>
</dbReference>
<keyword evidence="1" id="KW-0663">Pyridoxal phosphate</keyword>
<comment type="caution">
    <text evidence="3">The sequence shown here is derived from an EMBL/GenBank/DDBJ whole genome shotgun (WGS) entry which is preliminary data.</text>
</comment>
<protein>
    <submittedName>
        <fullName evidence="3">1-aminocyclopropane-1-carboxylate synthase-like protein 1</fullName>
    </submittedName>
</protein>
<dbReference type="CDD" id="cd00609">
    <property type="entry name" value="AAT_like"/>
    <property type="match status" value="1"/>
</dbReference>
<sequence length="454" mass="51091">MFGENHLSKIAKENISASYPALDEILKVTANPYDEVKNKDGILNLGMAVNKLNDEEILETLNKLVKIEKHDLDYGVAHGSVPLREAVSGLFNKYFAPRHDIVPDDIVVTNGCTAALDLLAATICDPGDAVLIPAPYYSQFETDLYLKPRAQAHSVHVPVDELESEDQVKYFEAKVAELKGNDGIAPKMMIVCNPHNPLGRCYPAKVIEALLRFANRHNIYVIMDEIYALSVYRTPEDVAESESASADVVHPFKSVLSFENLNEIIDPSLVVVLHGLSKDFCMNGLRMGWIVSPFNKNLVSAAKALSETYYMSSIADSLVTSFLSDTDSIDKFISTNKLRLKENYNKITGYLKQHEIPYVPAYAGVFVWVDLRKYLMEWRNKNLLPGQAQITSTDQLTFDDEFRMWADTIDKGKIYITSGQSFKSDEPGWFRLIFAIPWDTLKTGLDRLLEFISK</sequence>
<dbReference type="GO" id="GO:0006520">
    <property type="term" value="P:amino acid metabolic process"/>
    <property type="evidence" value="ECO:0007669"/>
    <property type="project" value="TreeGrafter"/>
</dbReference>
<name>A0A1R1PGT9_ZANCU</name>
<evidence type="ECO:0000259" key="2">
    <source>
        <dbReference type="Pfam" id="PF00155"/>
    </source>
</evidence>
<dbReference type="InterPro" id="IPR015424">
    <property type="entry name" value="PyrdxlP-dep_Trfase"/>
</dbReference>
<reference evidence="3" key="2">
    <citation type="submission" date="2017-01" db="EMBL/GenBank/DDBJ databases">
        <authorList>
            <person name="Mah S.A."/>
            <person name="Swanson W.J."/>
            <person name="Moy G.W."/>
            <person name="Vacquier V.D."/>
        </authorList>
    </citation>
    <scope>NUCLEOTIDE SEQUENCE [LARGE SCALE GENOMIC DNA]</scope>
    <source>
        <strain evidence="3">COL-18-3</strain>
    </source>
</reference>
<evidence type="ECO:0000313" key="4">
    <source>
        <dbReference type="EMBL" id="OMH85310.1"/>
    </source>
</evidence>
<dbReference type="PANTHER" id="PTHR43795">
    <property type="entry name" value="BIFUNCTIONAL ASPARTATE AMINOTRANSFERASE AND GLUTAMATE/ASPARTATE-PREPHENATE AMINOTRANSFERASE-RELATED"/>
    <property type="match status" value="1"/>
</dbReference>
<dbReference type="Proteomes" id="UP000188320">
    <property type="component" value="Unassembled WGS sequence"/>
</dbReference>
<dbReference type="Gene3D" id="3.40.640.10">
    <property type="entry name" value="Type I PLP-dependent aspartate aminotransferase-like (Major domain)"/>
    <property type="match status" value="1"/>
</dbReference>
<dbReference type="PANTHER" id="PTHR43795:SF39">
    <property type="entry name" value="AMINOTRANSFERASE CLASS I_CLASSII DOMAIN-CONTAINING PROTEIN"/>
    <property type="match status" value="1"/>
</dbReference>
<dbReference type="Gene3D" id="3.90.1150.10">
    <property type="entry name" value="Aspartate Aminotransferase, domain 1"/>
    <property type="match status" value="1"/>
</dbReference>
<organism evidence="3 5">
    <name type="scientific">Zancudomyces culisetae</name>
    <name type="common">Gut fungus</name>
    <name type="synonym">Smittium culisetae</name>
    <dbReference type="NCBI Taxonomy" id="1213189"/>
    <lineage>
        <taxon>Eukaryota</taxon>
        <taxon>Fungi</taxon>
        <taxon>Fungi incertae sedis</taxon>
        <taxon>Zoopagomycota</taxon>
        <taxon>Kickxellomycotina</taxon>
        <taxon>Harpellomycetes</taxon>
        <taxon>Harpellales</taxon>
        <taxon>Legeriomycetaceae</taxon>
        <taxon>Zancudomyces</taxon>
    </lineage>
</organism>
<evidence type="ECO:0000313" key="5">
    <source>
        <dbReference type="Proteomes" id="UP000188320"/>
    </source>
</evidence>
<dbReference type="AlphaFoldDB" id="A0A1R1PGT9"/>
<dbReference type="GO" id="GO:0008483">
    <property type="term" value="F:transaminase activity"/>
    <property type="evidence" value="ECO:0007669"/>
    <property type="project" value="TreeGrafter"/>
</dbReference>
<dbReference type="InterPro" id="IPR050478">
    <property type="entry name" value="Ethylene_sulfur-biosynth"/>
</dbReference>
<feature type="domain" description="Aminotransferase class I/classII large" evidence="2">
    <location>
        <begin position="54"/>
        <end position="448"/>
    </location>
</feature>
<dbReference type="InterPro" id="IPR015422">
    <property type="entry name" value="PyrdxlP-dep_Trfase_small"/>
</dbReference>
<dbReference type="InterPro" id="IPR015421">
    <property type="entry name" value="PyrdxlP-dep_Trfase_major"/>
</dbReference>
<dbReference type="EMBL" id="LSSK01001271">
    <property type="protein sequence ID" value="OMH80190.1"/>
    <property type="molecule type" value="Genomic_DNA"/>
</dbReference>